<reference evidence="13" key="3">
    <citation type="journal article" date="2013" name="Genome Biol. Evol.">
        <title>Strikingly bacteria-like and gene-rich mitochondrial genomes throughout jakobid protists.</title>
        <authorList>
            <person name="Burger G."/>
            <person name="Gray M.W."/>
            <person name="Forget L."/>
            <person name="Lang B.F."/>
        </authorList>
    </citation>
    <scope>NUCLEOTIDE SEQUENCE</scope>
    <source>
        <strain evidence="13">ATCC 50422</strain>
    </source>
</reference>
<feature type="transmembrane region" description="Helical" evidence="12">
    <location>
        <begin position="232"/>
        <end position="251"/>
    </location>
</feature>
<keyword evidence="9 12" id="KW-0472">Membrane</keyword>
<dbReference type="GO" id="GO:0005743">
    <property type="term" value="C:mitochondrial inner membrane"/>
    <property type="evidence" value="ECO:0007669"/>
    <property type="project" value="UniProtKB-SubCell"/>
</dbReference>
<evidence type="ECO:0000256" key="1">
    <source>
        <dbReference type="ARBA" id="ARBA00004448"/>
    </source>
</evidence>
<dbReference type="GO" id="GO:0045259">
    <property type="term" value="C:proton-transporting ATP synthase complex"/>
    <property type="evidence" value="ECO:0007669"/>
    <property type="project" value="UniProtKB-KW"/>
</dbReference>
<keyword evidence="13" id="KW-0378">Hydrolase</keyword>
<evidence type="ECO:0000256" key="9">
    <source>
        <dbReference type="ARBA" id="ARBA00023136"/>
    </source>
</evidence>
<evidence type="ECO:0000256" key="11">
    <source>
        <dbReference type="RuleBase" id="RU004450"/>
    </source>
</evidence>
<dbReference type="InterPro" id="IPR035908">
    <property type="entry name" value="F0_ATP_A_sf"/>
</dbReference>
<sequence length="257" mass="28665">MSRTEILPQSYCSPFEQFEIHSIIPINLGWFDISFTNSSLFMLLVVSTLTAFFLFSTHRAGIVPTPWQSLAEMGYSFIIDLIKEQIGPKGYKYFPILFTTFMFILGCNLIGMIPYTFTVTSHIIVTFALAFGIFFGVQVVAASHHGLHFFSFFLPSGVPLALLPLLVTIELISYSFRVISLAVRLFANMMSGHTLLKILSGFSWTMLSLGGFLSIASILPLLIIFALTGLELAIAFLQAYVFTTLTCIYLNDGIHLH</sequence>
<feature type="transmembrane region" description="Helical" evidence="12">
    <location>
        <begin position="123"/>
        <end position="142"/>
    </location>
</feature>
<evidence type="ECO:0000256" key="3">
    <source>
        <dbReference type="ARBA" id="ARBA00022448"/>
    </source>
</evidence>
<evidence type="ECO:0000256" key="6">
    <source>
        <dbReference type="ARBA" id="ARBA00022781"/>
    </source>
</evidence>
<keyword evidence="7 12" id="KW-1133">Transmembrane helix</keyword>
<dbReference type="RefSeq" id="YP_007890689.1">
    <property type="nucleotide sequence ID" value="NC_021127.1"/>
</dbReference>
<dbReference type="PRINTS" id="PR00123">
    <property type="entry name" value="ATPASEA"/>
</dbReference>
<dbReference type="InterPro" id="IPR023011">
    <property type="entry name" value="ATP_synth_F0_asu_AS"/>
</dbReference>
<evidence type="ECO:0000256" key="4">
    <source>
        <dbReference type="ARBA" id="ARBA00022547"/>
    </source>
</evidence>
<dbReference type="InterPro" id="IPR045083">
    <property type="entry name" value="ATP_synth_F0_asu_bact/mt"/>
</dbReference>
<organism evidence="13">
    <name type="scientific">Jakoba libera</name>
    <name type="common">Flagellate</name>
    <name type="synonym">Cryptobia libera</name>
    <dbReference type="NCBI Taxonomy" id="143017"/>
    <lineage>
        <taxon>Eukaryota</taxon>
        <taxon>Discoba</taxon>
        <taxon>Jakobida</taxon>
        <taxon>Histionina</taxon>
        <taxon>Jakobidae</taxon>
        <taxon>Jakoba</taxon>
    </lineage>
</organism>
<dbReference type="AlphaFoldDB" id="M4QL52"/>
<dbReference type="GO" id="GO:0016787">
    <property type="term" value="F:hydrolase activity"/>
    <property type="evidence" value="ECO:0007669"/>
    <property type="project" value="UniProtKB-KW"/>
</dbReference>
<keyword evidence="3" id="KW-0813">Transport</keyword>
<proteinExistence type="inferred from homology"/>
<keyword evidence="4" id="KW-0138">CF(0)</keyword>
<evidence type="ECO:0000256" key="2">
    <source>
        <dbReference type="ARBA" id="ARBA00006810"/>
    </source>
</evidence>
<evidence type="ECO:0000256" key="7">
    <source>
        <dbReference type="ARBA" id="ARBA00022989"/>
    </source>
</evidence>
<geneLocation type="mitochondrion" evidence="13"/>
<dbReference type="CDD" id="cd00310">
    <property type="entry name" value="ATP-synt_Fo_a_6"/>
    <property type="match status" value="1"/>
</dbReference>
<keyword evidence="5 12" id="KW-0812">Transmembrane</keyword>
<dbReference type="Gene3D" id="1.20.120.220">
    <property type="entry name" value="ATP synthase, F0 complex, subunit A"/>
    <property type="match status" value="1"/>
</dbReference>
<reference evidence="13" key="2">
    <citation type="journal article" date="2006" name="RNA">
        <title>Hybrid E. coli--Mitochondrial ribonuclease P RNAs are catalytically active.</title>
        <authorList>
            <person name="Seif E."/>
            <person name="Cadieux A."/>
            <person name="Lang B.F."/>
        </authorList>
    </citation>
    <scope>NUCLEOTIDE SEQUENCE</scope>
    <source>
        <strain evidence="13">ATCC 50422</strain>
    </source>
</reference>
<dbReference type="FunFam" id="1.20.120.220:FF:000003">
    <property type="entry name" value="ATP synthase subunit a"/>
    <property type="match status" value="1"/>
</dbReference>
<dbReference type="PROSITE" id="PS00449">
    <property type="entry name" value="ATPASE_A"/>
    <property type="match status" value="1"/>
</dbReference>
<dbReference type="GeneID" id="15333121"/>
<evidence type="ECO:0000256" key="8">
    <source>
        <dbReference type="ARBA" id="ARBA00023065"/>
    </source>
</evidence>
<accession>M4QL52</accession>
<keyword evidence="6" id="KW-0375">Hydrogen ion transport</keyword>
<comment type="similarity">
    <text evidence="2">Belongs to the ATPase A chain family.</text>
</comment>
<feature type="transmembrane region" description="Helical" evidence="12">
    <location>
        <begin position="202"/>
        <end position="226"/>
    </location>
</feature>
<dbReference type="Pfam" id="PF00119">
    <property type="entry name" value="ATP-synt_A"/>
    <property type="match status" value="1"/>
</dbReference>
<feature type="transmembrane region" description="Helical" evidence="12">
    <location>
        <begin position="35"/>
        <end position="55"/>
    </location>
</feature>
<keyword evidence="8" id="KW-0406">Ion transport</keyword>
<reference evidence="13" key="1">
    <citation type="journal article" date="2004" name="RNA">
        <title>Mitochondrial 3' tRNA editing in the jakobid Seculamonas ecuadoriensis: a novel mechanism and implications for tRNA processing.</title>
        <authorList>
            <person name="Leigh J."/>
            <person name="Lang B.F."/>
        </authorList>
    </citation>
    <scope>NUCLEOTIDE SEQUENCE</scope>
    <source>
        <strain evidence="13">ATCC 50422</strain>
    </source>
</reference>
<dbReference type="HAMAP" id="MF_01393">
    <property type="entry name" value="ATP_synth_a_bact"/>
    <property type="match status" value="1"/>
</dbReference>
<comment type="subcellular location">
    <subcellularLocation>
        <location evidence="1 11">Mitochondrion inner membrane</location>
        <topology evidence="1 11">Multi-pass membrane protein</topology>
    </subcellularLocation>
</comment>
<evidence type="ECO:0000256" key="5">
    <source>
        <dbReference type="ARBA" id="ARBA00022692"/>
    </source>
</evidence>
<dbReference type="InterPro" id="IPR000568">
    <property type="entry name" value="ATP_synth_F0_asu"/>
</dbReference>
<dbReference type="GO" id="GO:0046933">
    <property type="term" value="F:proton-transporting ATP synthase activity, rotational mechanism"/>
    <property type="evidence" value="ECO:0007669"/>
    <property type="project" value="TreeGrafter"/>
</dbReference>
<feature type="transmembrane region" description="Helical" evidence="12">
    <location>
        <begin position="93"/>
        <end position="117"/>
    </location>
</feature>
<evidence type="ECO:0000313" key="13">
    <source>
        <dbReference type="EMBL" id="AGH24183.1"/>
    </source>
</evidence>
<dbReference type="SUPFAM" id="SSF81336">
    <property type="entry name" value="F1F0 ATP synthase subunit A"/>
    <property type="match status" value="1"/>
</dbReference>
<keyword evidence="13" id="KW-0496">Mitochondrion</keyword>
<protein>
    <recommendedName>
        <fullName evidence="11">ATP synthase subunit a</fullName>
    </recommendedName>
</protein>
<dbReference type="PANTHER" id="PTHR11410">
    <property type="entry name" value="ATP SYNTHASE SUBUNIT A"/>
    <property type="match status" value="1"/>
</dbReference>
<keyword evidence="10" id="KW-0066">ATP synthesis</keyword>
<dbReference type="PANTHER" id="PTHR11410:SF0">
    <property type="entry name" value="ATP SYNTHASE SUBUNIT A"/>
    <property type="match status" value="1"/>
</dbReference>
<name>M4QL52_JAKLI</name>
<evidence type="ECO:0000256" key="10">
    <source>
        <dbReference type="ARBA" id="ARBA00023310"/>
    </source>
</evidence>
<dbReference type="NCBIfam" id="NF004482">
    <property type="entry name" value="PRK05815.2-4"/>
    <property type="match status" value="1"/>
</dbReference>
<gene>
    <name evidence="13" type="primary">atp6</name>
</gene>
<dbReference type="EMBL" id="KC353355">
    <property type="protein sequence ID" value="AGH24183.1"/>
    <property type="molecule type" value="Genomic_DNA"/>
</dbReference>
<evidence type="ECO:0000256" key="12">
    <source>
        <dbReference type="SAM" id="Phobius"/>
    </source>
</evidence>
<dbReference type="NCBIfam" id="TIGR01131">
    <property type="entry name" value="ATP_synt_6_or_A"/>
    <property type="match status" value="1"/>
</dbReference>